<evidence type="ECO:0000256" key="3">
    <source>
        <dbReference type="ARBA" id="ARBA00023315"/>
    </source>
</evidence>
<dbReference type="Proteomes" id="UP001422759">
    <property type="component" value="Unassembled WGS sequence"/>
</dbReference>
<dbReference type="InterPro" id="IPR013751">
    <property type="entry name" value="ACP_syn_III_N"/>
</dbReference>
<evidence type="ECO:0000259" key="4">
    <source>
        <dbReference type="Pfam" id="PF08541"/>
    </source>
</evidence>
<keyword evidence="2" id="KW-0808">Transferase</keyword>
<dbReference type="NCBIfam" id="NF006829">
    <property type="entry name" value="PRK09352.1"/>
    <property type="match status" value="1"/>
</dbReference>
<dbReference type="PANTHER" id="PTHR34069:SF2">
    <property type="entry name" value="BETA-KETOACYL-[ACYL-CARRIER-PROTEIN] SYNTHASE III"/>
    <property type="match status" value="1"/>
</dbReference>
<gene>
    <name evidence="6" type="ORF">GCM10009760_14750</name>
</gene>
<dbReference type="CDD" id="cd00830">
    <property type="entry name" value="KAS_III"/>
    <property type="match status" value="1"/>
</dbReference>
<protein>
    <submittedName>
        <fullName evidence="6">Beta-ketoacyl-ACP synthase III</fullName>
    </submittedName>
</protein>
<dbReference type="Pfam" id="PF08541">
    <property type="entry name" value="ACP_syn_III_C"/>
    <property type="match status" value="1"/>
</dbReference>
<accession>A0ABN2Z2M3</accession>
<proteinExistence type="predicted"/>
<evidence type="ECO:0000256" key="1">
    <source>
        <dbReference type="ARBA" id="ARBA00022490"/>
    </source>
</evidence>
<evidence type="ECO:0000313" key="6">
    <source>
        <dbReference type="EMBL" id="GAA2135807.1"/>
    </source>
</evidence>
<keyword evidence="7" id="KW-1185">Reference proteome</keyword>
<feature type="domain" description="Beta-ketoacyl-[acyl-carrier-protein] synthase III N-terminal" evidence="5">
    <location>
        <begin position="108"/>
        <end position="188"/>
    </location>
</feature>
<dbReference type="Gene3D" id="3.40.47.10">
    <property type="match status" value="1"/>
</dbReference>
<sequence length="353" mass="36410">MARTAVLAGLGGCLPVREVTNHDLARTLDTSDDWIRSRTGIAARRWTDRPTGTGDLAVQAARAALASVRDGVPRPDAVIVATTTPDRPCPATAPEVATRLGLDGAAAFDLAAVCSGFVYALAVGAGLIAAGLRGQVLVIGADTYSTIVDHQDRTSAILFGDGAGAALLRAGDSAEPGALLAFDLGSDGGHRDLIAIRARGSAAPWPADHLPRSAHYLEVRGPEVYAHAVRRMTASARTVLDTLHWPAESVVFAAHQANQRILDAVADRLGVPPAGRVGNISRVGNTAAASIPLALAEAATRQPTPLVPGARVLLTAFGGGLAWGSCGLTWPALTPILADHRPDGHRPPGLLTF</sequence>
<keyword evidence="1" id="KW-0963">Cytoplasm</keyword>
<evidence type="ECO:0000313" key="7">
    <source>
        <dbReference type="Proteomes" id="UP001422759"/>
    </source>
</evidence>
<feature type="domain" description="Beta-ketoacyl-[acyl-carrier-protein] synthase III C-terminal" evidence="4">
    <location>
        <begin position="251"/>
        <end position="330"/>
    </location>
</feature>
<dbReference type="PANTHER" id="PTHR34069">
    <property type="entry name" value="3-OXOACYL-[ACYL-CARRIER-PROTEIN] SYNTHASE 3"/>
    <property type="match status" value="1"/>
</dbReference>
<reference evidence="6 7" key="1">
    <citation type="journal article" date="2019" name="Int. J. Syst. Evol. Microbiol.">
        <title>The Global Catalogue of Microorganisms (GCM) 10K type strain sequencing project: providing services to taxonomists for standard genome sequencing and annotation.</title>
        <authorList>
            <consortium name="The Broad Institute Genomics Platform"/>
            <consortium name="The Broad Institute Genome Sequencing Center for Infectious Disease"/>
            <person name="Wu L."/>
            <person name="Ma J."/>
        </authorList>
    </citation>
    <scope>NUCLEOTIDE SEQUENCE [LARGE SCALE GENOMIC DNA]</scope>
    <source>
        <strain evidence="6 7">JCM 14560</strain>
    </source>
</reference>
<comment type="caution">
    <text evidence="6">The sequence shown here is derived from an EMBL/GenBank/DDBJ whole genome shotgun (WGS) entry which is preliminary data.</text>
</comment>
<dbReference type="InterPro" id="IPR013747">
    <property type="entry name" value="ACP_syn_III_C"/>
</dbReference>
<dbReference type="Pfam" id="PF08545">
    <property type="entry name" value="ACP_syn_III"/>
    <property type="match status" value="1"/>
</dbReference>
<dbReference type="EMBL" id="BAAANT010000006">
    <property type="protein sequence ID" value="GAA2135807.1"/>
    <property type="molecule type" value="Genomic_DNA"/>
</dbReference>
<dbReference type="RefSeq" id="WP_344462016.1">
    <property type="nucleotide sequence ID" value="NZ_BAAANT010000006.1"/>
</dbReference>
<name>A0ABN2Z2M3_9ACTN</name>
<evidence type="ECO:0000256" key="2">
    <source>
        <dbReference type="ARBA" id="ARBA00022679"/>
    </source>
</evidence>
<evidence type="ECO:0000259" key="5">
    <source>
        <dbReference type="Pfam" id="PF08545"/>
    </source>
</evidence>
<keyword evidence="3" id="KW-0012">Acyltransferase</keyword>
<dbReference type="SUPFAM" id="SSF53901">
    <property type="entry name" value="Thiolase-like"/>
    <property type="match status" value="1"/>
</dbReference>
<dbReference type="InterPro" id="IPR016039">
    <property type="entry name" value="Thiolase-like"/>
</dbReference>
<organism evidence="6 7">
    <name type="scientific">Kitasatospora kazusensis</name>
    <dbReference type="NCBI Taxonomy" id="407974"/>
    <lineage>
        <taxon>Bacteria</taxon>
        <taxon>Bacillati</taxon>
        <taxon>Actinomycetota</taxon>
        <taxon>Actinomycetes</taxon>
        <taxon>Kitasatosporales</taxon>
        <taxon>Streptomycetaceae</taxon>
        <taxon>Kitasatospora</taxon>
    </lineage>
</organism>